<accession>A0A507AT55</accession>
<dbReference type="RefSeq" id="XP_030989101.1">
    <property type="nucleotide sequence ID" value="XM_031136135.1"/>
</dbReference>
<dbReference type="Proteomes" id="UP000319257">
    <property type="component" value="Unassembled WGS sequence"/>
</dbReference>
<dbReference type="Gene3D" id="3.10.120.10">
    <property type="entry name" value="Cytochrome b5-like heme/steroid binding domain"/>
    <property type="match status" value="1"/>
</dbReference>
<dbReference type="GeneID" id="41969440"/>
<dbReference type="InterPro" id="IPR008259">
    <property type="entry name" value="FMN_hydac_DH_AS"/>
</dbReference>
<dbReference type="EMBL" id="SKBQ01000008">
    <property type="protein sequence ID" value="TPX07390.1"/>
    <property type="molecule type" value="Genomic_DNA"/>
</dbReference>
<dbReference type="GO" id="GO:0004460">
    <property type="term" value="F:L-lactate dehydrogenase (cytochrome) activity"/>
    <property type="evidence" value="ECO:0007669"/>
    <property type="project" value="TreeGrafter"/>
</dbReference>
<keyword evidence="5" id="KW-0408">Iron</keyword>
<evidence type="ECO:0000256" key="3">
    <source>
        <dbReference type="ARBA" id="ARBA00022723"/>
    </source>
</evidence>
<dbReference type="SMART" id="SM01117">
    <property type="entry name" value="Cyt-b5"/>
    <property type="match status" value="1"/>
</dbReference>
<feature type="transmembrane region" description="Helical" evidence="7">
    <location>
        <begin position="28"/>
        <end position="46"/>
    </location>
</feature>
<dbReference type="PANTHER" id="PTHR10578:SF101">
    <property type="entry name" value="L-LACTATE DEHYDROGENASE (CYTOCHROME B2)"/>
    <property type="match status" value="1"/>
</dbReference>
<dbReference type="Pfam" id="PF00173">
    <property type="entry name" value="Cyt-b5"/>
    <property type="match status" value="1"/>
</dbReference>
<evidence type="ECO:0000256" key="5">
    <source>
        <dbReference type="ARBA" id="ARBA00023004"/>
    </source>
</evidence>
<dbReference type="Gene3D" id="3.20.20.70">
    <property type="entry name" value="Aldolase class I"/>
    <property type="match status" value="1"/>
</dbReference>
<evidence type="ECO:0000259" key="9">
    <source>
        <dbReference type="PROSITE" id="PS51349"/>
    </source>
</evidence>
<dbReference type="PROSITE" id="PS51349">
    <property type="entry name" value="FMN_HYDROXY_ACID_DH_2"/>
    <property type="match status" value="1"/>
</dbReference>
<reference evidence="10 12" key="1">
    <citation type="submission" date="2019-06" db="EMBL/GenBank/DDBJ databases">
        <title>Draft genome sequence of the filamentous fungus Phialemoniopsis curvata isolated from diesel fuel.</title>
        <authorList>
            <person name="Varaljay V.A."/>
            <person name="Lyon W.J."/>
            <person name="Crouch A.L."/>
            <person name="Drake C.E."/>
            <person name="Hollomon J.M."/>
            <person name="Nadeau L.J."/>
            <person name="Nunn H.S."/>
            <person name="Stevenson B.S."/>
            <person name="Bojanowski C.L."/>
            <person name="Crookes-Goodson W.J."/>
        </authorList>
    </citation>
    <scope>NUCLEOTIDE SEQUENCE [LARGE SCALE GENOMIC DNA]</scope>
    <source>
        <strain evidence="10 12">D216</strain>
    </source>
</reference>
<dbReference type="SUPFAM" id="SSF51395">
    <property type="entry name" value="FMN-linked oxidoreductases"/>
    <property type="match status" value="1"/>
</dbReference>
<dbReference type="InterPro" id="IPR018506">
    <property type="entry name" value="Cyt_B5_heme-BS"/>
</dbReference>
<dbReference type="InterPro" id="IPR001199">
    <property type="entry name" value="Cyt_B5-like_heme/steroid-bd"/>
</dbReference>
<evidence type="ECO:0000313" key="10">
    <source>
        <dbReference type="EMBL" id="TPX07390.1"/>
    </source>
</evidence>
<dbReference type="EMBL" id="SKBQ01000008">
    <property type="protein sequence ID" value="TPX07537.1"/>
    <property type="molecule type" value="Genomic_DNA"/>
</dbReference>
<evidence type="ECO:0000256" key="2">
    <source>
        <dbReference type="ARBA" id="ARBA00022617"/>
    </source>
</evidence>
<dbReference type="PANTHER" id="PTHR10578">
    <property type="entry name" value="S -2-HYDROXY-ACID OXIDASE-RELATED"/>
    <property type="match status" value="1"/>
</dbReference>
<dbReference type="STRING" id="1093900.A0A507AT55"/>
<keyword evidence="3" id="KW-0479">Metal-binding</keyword>
<evidence type="ECO:0000256" key="7">
    <source>
        <dbReference type="SAM" id="Phobius"/>
    </source>
</evidence>
<feature type="region of interest" description="Disordered" evidence="6">
    <location>
        <begin position="1"/>
        <end position="22"/>
    </location>
</feature>
<dbReference type="InParanoid" id="A0A507AT55"/>
<comment type="cofactor">
    <cofactor evidence="1">
        <name>FMN</name>
        <dbReference type="ChEBI" id="CHEBI:58210"/>
    </cofactor>
</comment>
<proteinExistence type="predicted"/>
<dbReference type="PROSITE" id="PS00557">
    <property type="entry name" value="FMN_HYDROXY_ACID_DH_1"/>
    <property type="match status" value="1"/>
</dbReference>
<dbReference type="GO" id="GO:0006089">
    <property type="term" value="P:lactate metabolic process"/>
    <property type="evidence" value="ECO:0007669"/>
    <property type="project" value="TreeGrafter"/>
</dbReference>
<sequence>MRSQHTQSRRAEEPAASSRKASFGGPPAYGALFTAVAATVAGLAYYTQQRPEHALPAPAQRAREARPGTISYDEVQQHTSADDCWVIIDGQVYDVTAFLALHPGGAQAILLHAGRDATQVFITLHPSDALGTLPPEACLGPLDLATLPEAGDAEEEEALRISAARAEMPDAQDMLMLQDFELWAEKVLSRTAWAYYRSASDEGKAFDENRNAFGRYFFRPRILTGDMNQGSTETTFMGIETSLPVFISPAAMAKLGHPLGELNLTKAAGDCGIAQAISANASCAVEELFEARKDETQPLIFQVRLPPMLLPFATLKSWRLTISKIYLNKDRSASEALLRKVEKLGARAIMFTVDTSWDSKRTLDEQTKRLANSAIMAAKPTNSDTAPAQGLPVGKAISGYQDHNLSWSDIAFIRKNTTLPIIVKGVQCVEDVQLAVEHGVDGVLLVRDSNRYAPDRDAYQLTRHKSNHGGRQADYAPAPIDILYELRVLRPDIFSKIDVMIDGGVRSGADVVKALALGAKAVGLGRPFLYANGTHGQEGVTRAIQILHEEITNTMRNIGAKKVSDLKPEMVGPAGPWVGRNRPPYLQG</sequence>
<dbReference type="InterPro" id="IPR036400">
    <property type="entry name" value="Cyt_B5-like_heme/steroid_sf"/>
</dbReference>
<dbReference type="GO" id="GO:0046872">
    <property type="term" value="F:metal ion binding"/>
    <property type="evidence" value="ECO:0007669"/>
    <property type="project" value="UniProtKB-KW"/>
</dbReference>
<dbReference type="GO" id="GO:0020037">
    <property type="term" value="F:heme binding"/>
    <property type="evidence" value="ECO:0007669"/>
    <property type="project" value="InterPro"/>
</dbReference>
<evidence type="ECO:0000256" key="4">
    <source>
        <dbReference type="ARBA" id="ARBA00023002"/>
    </source>
</evidence>
<dbReference type="SUPFAM" id="SSF55856">
    <property type="entry name" value="Cytochrome b5-like heme/steroid binding domain"/>
    <property type="match status" value="1"/>
</dbReference>
<dbReference type="CDD" id="cd02922">
    <property type="entry name" value="FCB2_FMN"/>
    <property type="match status" value="1"/>
</dbReference>
<dbReference type="InterPro" id="IPR000262">
    <property type="entry name" value="FMN-dep_DH"/>
</dbReference>
<dbReference type="PRINTS" id="PR00363">
    <property type="entry name" value="CYTOCHROMEB5"/>
</dbReference>
<evidence type="ECO:0000259" key="8">
    <source>
        <dbReference type="PROSITE" id="PS50255"/>
    </source>
</evidence>
<gene>
    <name evidence="10" type="ORF">E0L32_001993</name>
    <name evidence="11" type="ORF">E0L32_002140</name>
</gene>
<name>A0A507AT55_9PEZI</name>
<comment type="caution">
    <text evidence="10">The sequence shown here is derived from an EMBL/GenBank/DDBJ whole genome shotgun (WGS) entry which is preliminary data.</text>
</comment>
<dbReference type="OrthoDB" id="1925334at2759"/>
<dbReference type="PROSITE" id="PS50255">
    <property type="entry name" value="CYTOCHROME_B5_2"/>
    <property type="match status" value="1"/>
</dbReference>
<feature type="domain" description="Cytochrome b5 heme-binding" evidence="8">
    <location>
        <begin position="67"/>
        <end position="143"/>
    </location>
</feature>
<keyword evidence="4" id="KW-0560">Oxidoreductase</keyword>
<dbReference type="InterPro" id="IPR037458">
    <property type="entry name" value="L-MDH/L-LDH_FMN-bd"/>
</dbReference>
<evidence type="ECO:0000313" key="12">
    <source>
        <dbReference type="Proteomes" id="UP000319257"/>
    </source>
</evidence>
<evidence type="ECO:0000256" key="6">
    <source>
        <dbReference type="SAM" id="MobiDB-lite"/>
    </source>
</evidence>
<evidence type="ECO:0000313" key="11">
    <source>
        <dbReference type="EMBL" id="TPX07537.1"/>
    </source>
</evidence>
<dbReference type="AlphaFoldDB" id="A0A507AT55"/>
<organism evidence="10 12">
    <name type="scientific">Thyridium curvatum</name>
    <dbReference type="NCBI Taxonomy" id="1093900"/>
    <lineage>
        <taxon>Eukaryota</taxon>
        <taxon>Fungi</taxon>
        <taxon>Dikarya</taxon>
        <taxon>Ascomycota</taxon>
        <taxon>Pezizomycotina</taxon>
        <taxon>Sordariomycetes</taxon>
        <taxon>Sordariomycetidae</taxon>
        <taxon>Thyridiales</taxon>
        <taxon>Thyridiaceae</taxon>
        <taxon>Thyridium</taxon>
    </lineage>
</organism>
<dbReference type="InterPro" id="IPR037396">
    <property type="entry name" value="FMN_HAD"/>
</dbReference>
<keyword evidence="7" id="KW-1133">Transmembrane helix</keyword>
<protein>
    <submittedName>
        <fullName evidence="10">Uncharacterized protein</fullName>
    </submittedName>
</protein>
<keyword evidence="12" id="KW-1185">Reference proteome</keyword>
<dbReference type="Pfam" id="PF01070">
    <property type="entry name" value="FMN_dh"/>
    <property type="match status" value="3"/>
</dbReference>
<keyword evidence="7" id="KW-0812">Transmembrane</keyword>
<dbReference type="PROSITE" id="PS00191">
    <property type="entry name" value="CYTOCHROME_B5_1"/>
    <property type="match status" value="1"/>
</dbReference>
<feature type="domain" description="FMN hydroxy acid dehydrogenase" evidence="9">
    <location>
        <begin position="169"/>
        <end position="576"/>
    </location>
</feature>
<dbReference type="InterPro" id="IPR013785">
    <property type="entry name" value="Aldolase_TIM"/>
</dbReference>
<keyword evidence="7" id="KW-0472">Membrane</keyword>
<keyword evidence="2" id="KW-0349">Heme</keyword>
<evidence type="ECO:0000256" key="1">
    <source>
        <dbReference type="ARBA" id="ARBA00001917"/>
    </source>
</evidence>